<gene>
    <name evidence="4" type="ORF">FSP39_013457</name>
</gene>
<comment type="caution">
    <text evidence="4">The sequence shown here is derived from an EMBL/GenBank/DDBJ whole genome shotgun (WGS) entry which is preliminary data.</text>
</comment>
<evidence type="ECO:0000313" key="4">
    <source>
        <dbReference type="EMBL" id="KAK3108689.1"/>
    </source>
</evidence>
<comment type="cofactor">
    <cofactor evidence="1">
        <name>a divalent metal cation</name>
        <dbReference type="ChEBI" id="CHEBI:60240"/>
    </cofactor>
</comment>
<evidence type="ECO:0000256" key="1">
    <source>
        <dbReference type="ARBA" id="ARBA00001968"/>
    </source>
</evidence>
<evidence type="ECO:0000313" key="5">
    <source>
        <dbReference type="Proteomes" id="UP001186944"/>
    </source>
</evidence>
<organism evidence="4 5">
    <name type="scientific">Pinctada imbricata</name>
    <name type="common">Atlantic pearl-oyster</name>
    <name type="synonym">Pinctada martensii</name>
    <dbReference type="NCBI Taxonomy" id="66713"/>
    <lineage>
        <taxon>Eukaryota</taxon>
        <taxon>Metazoa</taxon>
        <taxon>Spiralia</taxon>
        <taxon>Lophotrochozoa</taxon>
        <taxon>Mollusca</taxon>
        <taxon>Bivalvia</taxon>
        <taxon>Autobranchia</taxon>
        <taxon>Pteriomorphia</taxon>
        <taxon>Pterioida</taxon>
        <taxon>Pterioidea</taxon>
        <taxon>Pteriidae</taxon>
        <taxon>Pinctada</taxon>
    </lineage>
</organism>
<dbReference type="InterPro" id="IPR027806">
    <property type="entry name" value="HARBI1_dom"/>
</dbReference>
<dbReference type="Proteomes" id="UP001186944">
    <property type="component" value="Unassembled WGS sequence"/>
</dbReference>
<dbReference type="PANTHER" id="PTHR23080">
    <property type="entry name" value="THAP DOMAIN PROTEIN"/>
    <property type="match status" value="1"/>
</dbReference>
<reference evidence="4" key="1">
    <citation type="submission" date="2019-08" db="EMBL/GenBank/DDBJ databases">
        <title>The improved chromosome-level genome for the pearl oyster Pinctada fucata martensii using PacBio sequencing and Hi-C.</title>
        <authorList>
            <person name="Zheng Z."/>
        </authorList>
    </citation>
    <scope>NUCLEOTIDE SEQUENCE</scope>
    <source>
        <strain evidence="4">ZZ-2019</strain>
        <tissue evidence="4">Adductor muscle</tissue>
    </source>
</reference>
<accession>A0AA88YVD3</accession>
<dbReference type="AlphaFoldDB" id="A0AA88YVD3"/>
<evidence type="ECO:0000256" key="2">
    <source>
        <dbReference type="ARBA" id="ARBA00022723"/>
    </source>
</evidence>
<evidence type="ECO:0000259" key="3">
    <source>
        <dbReference type="Pfam" id="PF13359"/>
    </source>
</evidence>
<keyword evidence="5" id="KW-1185">Reference proteome</keyword>
<feature type="domain" description="DDE Tnp4" evidence="3">
    <location>
        <begin position="310"/>
        <end position="479"/>
    </location>
</feature>
<proteinExistence type="predicted"/>
<name>A0AA88YVD3_PINIB</name>
<dbReference type="GO" id="GO:0046872">
    <property type="term" value="F:metal ion binding"/>
    <property type="evidence" value="ECO:0007669"/>
    <property type="project" value="UniProtKB-KW"/>
</dbReference>
<sequence length="680" mass="77708">MPKFYQCVLCKTYPKGNHRQTLSKIYSKILQQNFGVFASQGSTICNKCRFKCYIISKEKRVNTAETLRPPNQSEQILGSPPFVHLPLCSTISSHAYCCVCKRPGPKLIVVKTHARVSAYIGAEIFVPEGSRCCPNHIQNEVFNEEAISKMIPVKVQSTINKSGIMDMLSLMRDELMKQRKTRLDFDGDSMTDLDYATLTGLSKYQFDELMTDIHDVRTSKSRTSRTCIAIFMTKMRSSLSNRMLSVLFNMTKYQIRRSVMSARKALMASFVPQNLGFQHIDRDAVINDHTRPLARELFANDGKSPAILVLDGTYIYIQKSGNFQFQRRSYSLHKNRPLVKPMMVVTTTGYIVAVLGPYLADSKNSDARILNHMLATNVHEIKEWVQEEDVFVVDRGFRDSAEFLEDLGITMEMPSFLKRRDKQLSTEESNNSRLVTKVRWVVESVNGRIKTWRYLDKVLPNSQIPYIGDYVQIICALCNKFRPPLSTGTTAEDINIASKMKYLSRQNNMLKMKVEQEGMEKRSFRWKKVDCADVATNFPHLSEEEIRNITIGVYQVKMAKSYVQEHLDEEGTYEILVSDQIENMVSAQIQSRHTSAKKYMCFIQYEDGAITGWYCKCKIGARVVGACGHITSVIWYMGNVRHQSERPSGVRNWTSYIEDASNMPDVIDGSDSNDDVTTEE</sequence>
<keyword evidence="2" id="KW-0479">Metal-binding</keyword>
<dbReference type="EMBL" id="VSWD01000001">
    <property type="protein sequence ID" value="KAK3108689.1"/>
    <property type="molecule type" value="Genomic_DNA"/>
</dbReference>
<protein>
    <recommendedName>
        <fullName evidence="3">DDE Tnp4 domain-containing protein</fullName>
    </recommendedName>
</protein>
<dbReference type="Pfam" id="PF13359">
    <property type="entry name" value="DDE_Tnp_4"/>
    <property type="match status" value="1"/>
</dbReference>